<dbReference type="Gene3D" id="1.10.520.20">
    <property type="entry name" value="N-terminal domain of the delta subunit of the F1F0-ATP synthase"/>
    <property type="match status" value="1"/>
</dbReference>
<comment type="subcellular location">
    <subcellularLocation>
        <location evidence="7">Cell membrane</location>
        <topology evidence="7">Peripheral membrane protein</topology>
    </subcellularLocation>
    <subcellularLocation>
        <location evidence="1">Membrane</location>
    </subcellularLocation>
</comment>
<keyword evidence="3 7" id="KW-0375">Hydrogen ion transport</keyword>
<keyword evidence="7" id="KW-1003">Cell membrane</keyword>
<name>A0A2K8NV97_9MOLU</name>
<dbReference type="PANTHER" id="PTHR11910">
    <property type="entry name" value="ATP SYNTHASE DELTA CHAIN"/>
    <property type="match status" value="1"/>
</dbReference>
<protein>
    <recommendedName>
        <fullName evidence="7">ATP synthase subunit delta</fullName>
    </recommendedName>
    <alternativeName>
        <fullName evidence="7">ATP synthase F(1) sector subunit delta</fullName>
    </alternativeName>
    <alternativeName>
        <fullName evidence="7">F-type ATPase subunit delta</fullName>
        <shortName evidence="7">F-ATPase subunit delta</shortName>
    </alternativeName>
</protein>
<comment type="function">
    <text evidence="7">F(1)F(0) ATP synthase produces ATP from ADP in the presence of a proton or sodium gradient. F-type ATPases consist of two structural domains, F(1) containing the extramembraneous catalytic core and F(0) containing the membrane proton channel, linked together by a central stalk and a peripheral stalk. During catalysis, ATP synthesis in the catalytic domain of F(1) is coupled via a rotary mechanism of the central stalk subunits to proton translocation.</text>
</comment>
<dbReference type="GO" id="GO:0046933">
    <property type="term" value="F:proton-transporting ATP synthase activity, rotational mechanism"/>
    <property type="evidence" value="ECO:0007669"/>
    <property type="project" value="UniProtKB-UniRule"/>
</dbReference>
<keyword evidence="9" id="KW-1185">Reference proteome</keyword>
<evidence type="ECO:0000256" key="3">
    <source>
        <dbReference type="ARBA" id="ARBA00022781"/>
    </source>
</evidence>
<gene>
    <name evidence="7 8" type="primary">atpH</name>
    <name evidence="8" type="ORF">EFREU_v1c06510</name>
</gene>
<evidence type="ECO:0000256" key="5">
    <source>
        <dbReference type="ARBA" id="ARBA00023136"/>
    </source>
</evidence>
<dbReference type="InterPro" id="IPR000711">
    <property type="entry name" value="ATPase_OSCP/dsu"/>
</dbReference>
<evidence type="ECO:0000256" key="2">
    <source>
        <dbReference type="ARBA" id="ARBA00022448"/>
    </source>
</evidence>
<evidence type="ECO:0000313" key="8">
    <source>
        <dbReference type="EMBL" id="ATZ16671.1"/>
    </source>
</evidence>
<dbReference type="GO" id="GO:0045259">
    <property type="term" value="C:proton-transporting ATP synthase complex"/>
    <property type="evidence" value="ECO:0007669"/>
    <property type="project" value="UniProtKB-KW"/>
</dbReference>
<dbReference type="NCBIfam" id="NF009975">
    <property type="entry name" value="PRK13436.1"/>
    <property type="match status" value="1"/>
</dbReference>
<dbReference type="NCBIfam" id="TIGR01145">
    <property type="entry name" value="ATP_synt_delta"/>
    <property type="match status" value="1"/>
</dbReference>
<dbReference type="Proteomes" id="UP000232222">
    <property type="component" value="Chromosome"/>
</dbReference>
<organism evidence="8 9">
    <name type="scientific">Entomoplasma freundtii</name>
    <dbReference type="NCBI Taxonomy" id="74700"/>
    <lineage>
        <taxon>Bacteria</taxon>
        <taxon>Bacillati</taxon>
        <taxon>Mycoplasmatota</taxon>
        <taxon>Mollicutes</taxon>
        <taxon>Entomoplasmatales</taxon>
        <taxon>Entomoplasmataceae</taxon>
        <taxon>Entomoplasma</taxon>
    </lineage>
</organism>
<dbReference type="GO" id="GO:0005886">
    <property type="term" value="C:plasma membrane"/>
    <property type="evidence" value="ECO:0007669"/>
    <property type="project" value="UniProtKB-SubCell"/>
</dbReference>
<dbReference type="KEGG" id="efr:EFREU_v1c06510"/>
<dbReference type="EMBL" id="CP024962">
    <property type="protein sequence ID" value="ATZ16671.1"/>
    <property type="molecule type" value="Genomic_DNA"/>
</dbReference>
<dbReference type="PRINTS" id="PR00125">
    <property type="entry name" value="ATPASEDELTA"/>
</dbReference>
<sequence>MLLSETVIDNWAEALKKIALENNKVDEFIDQANLIVDVLKGQPEFIKILDSKSQKANKAKIIDETFINNGVDETLGNALKILAETNKFSYARTIMKHLRKKLMHLQNVLYGVAWTVRPLDEKQLMAIENKMTNYFGQEVRLVNKIDPSLIGGIEVVVANHVFDGSVKGKLAQLKTRALHQK</sequence>
<comment type="function">
    <text evidence="7">This protein is part of the stalk that links CF(0) to CF(1). It either transmits conformational changes from CF(0) to CF(1) or is implicated in proton conduction.</text>
</comment>
<keyword evidence="7" id="KW-0139">CF(1)</keyword>
<dbReference type="OrthoDB" id="389095at2"/>
<keyword evidence="4 7" id="KW-0406">Ion transport</keyword>
<evidence type="ECO:0000256" key="7">
    <source>
        <dbReference type="HAMAP-Rule" id="MF_01416"/>
    </source>
</evidence>
<dbReference type="AlphaFoldDB" id="A0A2K8NV97"/>
<dbReference type="HAMAP" id="MF_01416">
    <property type="entry name" value="ATP_synth_delta_bact"/>
    <property type="match status" value="1"/>
</dbReference>
<dbReference type="SUPFAM" id="SSF47928">
    <property type="entry name" value="N-terminal domain of the delta subunit of the F1F0-ATP synthase"/>
    <property type="match status" value="1"/>
</dbReference>
<keyword evidence="5 7" id="KW-0472">Membrane</keyword>
<evidence type="ECO:0000256" key="1">
    <source>
        <dbReference type="ARBA" id="ARBA00004370"/>
    </source>
</evidence>
<comment type="similarity">
    <text evidence="7">Belongs to the ATPase delta chain family.</text>
</comment>
<keyword evidence="2 7" id="KW-0813">Transport</keyword>
<proteinExistence type="inferred from homology"/>
<evidence type="ECO:0000256" key="4">
    <source>
        <dbReference type="ARBA" id="ARBA00023065"/>
    </source>
</evidence>
<dbReference type="Pfam" id="PF00213">
    <property type="entry name" value="OSCP"/>
    <property type="match status" value="1"/>
</dbReference>
<accession>A0A2K8NV97</accession>
<keyword evidence="6 7" id="KW-0066">ATP synthesis</keyword>
<reference evidence="8 9" key="1">
    <citation type="submission" date="2017-11" db="EMBL/GenBank/DDBJ databases">
        <title>Genome sequence of Entomoplasma freundtii BARC 318 (ATCC 51999).</title>
        <authorList>
            <person name="Lo W.-S."/>
            <person name="Gasparich G.E."/>
            <person name="Kuo C.-H."/>
        </authorList>
    </citation>
    <scope>NUCLEOTIDE SEQUENCE [LARGE SCALE GENOMIC DNA]</scope>
    <source>
        <strain evidence="8 9">BARC 318</strain>
    </source>
</reference>
<evidence type="ECO:0000256" key="6">
    <source>
        <dbReference type="ARBA" id="ARBA00023310"/>
    </source>
</evidence>
<dbReference type="RefSeq" id="WP_100609752.1">
    <property type="nucleotide sequence ID" value="NZ_CP024962.1"/>
</dbReference>
<evidence type="ECO:0000313" key="9">
    <source>
        <dbReference type="Proteomes" id="UP000232222"/>
    </source>
</evidence>
<dbReference type="InterPro" id="IPR026015">
    <property type="entry name" value="ATP_synth_OSCP/delta_N_sf"/>
</dbReference>